<protein>
    <recommendedName>
        <fullName evidence="1">Phage-like element PBSX protein XkdF domain-containing protein</fullName>
    </recommendedName>
</protein>
<evidence type="ECO:0000259" key="1">
    <source>
        <dbReference type="Pfam" id="PF14550"/>
    </source>
</evidence>
<reference evidence="2" key="1">
    <citation type="submission" date="2020-04" db="EMBL/GenBank/DDBJ databases">
        <authorList>
            <person name="Chiriac C."/>
            <person name="Salcher M."/>
            <person name="Ghai R."/>
            <person name="Kavagutti S V."/>
        </authorList>
    </citation>
    <scope>NUCLEOTIDE SEQUENCE</scope>
</reference>
<accession>A0A6J5M430</accession>
<dbReference type="Pfam" id="PF14550">
    <property type="entry name" value="Peptidase_S78_2"/>
    <property type="match status" value="1"/>
</dbReference>
<evidence type="ECO:0000313" key="2">
    <source>
        <dbReference type="EMBL" id="CAB4141745.1"/>
    </source>
</evidence>
<dbReference type="InterPro" id="IPR027924">
    <property type="entry name" value="XkdF"/>
</dbReference>
<dbReference type="EMBL" id="LR796395">
    <property type="protein sequence ID" value="CAB4141745.1"/>
    <property type="molecule type" value="Genomic_DNA"/>
</dbReference>
<feature type="domain" description="Phage-like element PBSX protein XkdF" evidence="1">
    <location>
        <begin position="476"/>
        <end position="595"/>
    </location>
</feature>
<dbReference type="Pfam" id="PF12518">
    <property type="entry name" value="DUF3721"/>
    <property type="match status" value="1"/>
</dbReference>
<dbReference type="InterPro" id="IPR022196">
    <property type="entry name" value="DUF3721"/>
</dbReference>
<proteinExistence type="predicted"/>
<sequence length="622" mass="70326">MLSPKIIELIIQDGDDEAGLDGIALVEHPAHESMFEYFNQDNTPCEDGKCSHYVLADEKIPQVIQMFHAYGEPQGFLEKEGWEITAVKPVGKQEFQIISNPNLPSAQDTPTVRFRYKYVGPKDDLNRTFCSEMMSARRVFRIEDIMEMSNRSVNEVGPDGYDIFTWRGSYNCRHRWVQLVYEPTGRIVNNDKAVGNVMDEDNMPGPDTRTSATIAAGNTPPRTGFSSSNPDVSALSPYVEQISKPKKKPVLASLPLFEKQEDAEAIAMMIGCEGSHPHKYGDKTLFMPCKAHPKDDTSYITDDSTDPDDVGGSDNPMDNFGLEDACWEGYIAIGTKIGEDGKEVPNCVPEKMAIEMMKEEFQSYDDYPSSAKGNACKAIKWKEEHGDDVKGMTQVGWIRANQLCKGEKISEETIARMSGFQRHKKNSEVAPELKDTPWKDKGYVAWLGWGGTTGINWAADKLKSIRNEMGFSVFSAEERMVVGPAMVPDKMIIRRNEITGEIYYVYFTSETIKKLQQKFMLEKLLDKTNVEHGRRFLNGVSVVESWIVDDPTKDKQQVFGMDYPKGTWMISMKIEDETIWDKVKNGKLNGFSVQGYFLEKAKFSQDNTVILDEIKDILKQFI</sequence>
<organism evidence="2">
    <name type="scientific">uncultured Caudovirales phage</name>
    <dbReference type="NCBI Taxonomy" id="2100421"/>
    <lineage>
        <taxon>Viruses</taxon>
        <taxon>Duplodnaviria</taxon>
        <taxon>Heunggongvirae</taxon>
        <taxon>Uroviricota</taxon>
        <taxon>Caudoviricetes</taxon>
        <taxon>Peduoviridae</taxon>
        <taxon>Maltschvirus</taxon>
        <taxon>Maltschvirus maltsch</taxon>
    </lineage>
</organism>
<gene>
    <name evidence="2" type="ORF">UFOVP424_32</name>
</gene>
<name>A0A6J5M430_9CAUD</name>